<gene>
    <name evidence="3" type="ORF">H8B06_03140</name>
</gene>
<proteinExistence type="predicted"/>
<dbReference type="InterPro" id="IPR005835">
    <property type="entry name" value="NTP_transferase_dom"/>
</dbReference>
<evidence type="ECO:0000259" key="2">
    <source>
        <dbReference type="Pfam" id="PF22640"/>
    </source>
</evidence>
<organism evidence="3 4">
    <name type="scientific">Sphingobacterium micropteri</name>
    <dbReference type="NCBI Taxonomy" id="2763501"/>
    <lineage>
        <taxon>Bacteria</taxon>
        <taxon>Pseudomonadati</taxon>
        <taxon>Bacteroidota</taxon>
        <taxon>Sphingobacteriia</taxon>
        <taxon>Sphingobacteriales</taxon>
        <taxon>Sphingobacteriaceae</taxon>
        <taxon>Sphingobacterium</taxon>
    </lineage>
</organism>
<dbReference type="InterPro" id="IPR049577">
    <property type="entry name" value="GMPP_N"/>
</dbReference>
<dbReference type="InterPro" id="IPR051161">
    <property type="entry name" value="Mannose-6P_isomerase_type2"/>
</dbReference>
<dbReference type="Pfam" id="PF00483">
    <property type="entry name" value="NTP_transferase"/>
    <property type="match status" value="1"/>
</dbReference>
<dbReference type="GO" id="GO:0016779">
    <property type="term" value="F:nucleotidyltransferase activity"/>
    <property type="evidence" value="ECO:0007669"/>
    <property type="project" value="UniProtKB-KW"/>
</dbReference>
<reference evidence="3 4" key="1">
    <citation type="submission" date="2020-08" db="EMBL/GenBank/DDBJ databases">
        <title>Sphingobacterium sp. DN00404 isolated from aquaculture water.</title>
        <authorList>
            <person name="Zhang M."/>
        </authorList>
    </citation>
    <scope>NUCLEOTIDE SEQUENCE [LARGE SCALE GENOMIC DNA]</scope>
    <source>
        <strain evidence="3 4">DN00404</strain>
    </source>
</reference>
<sequence length="331" mass="37439">MKIVHVLLTGGVGSRLWPLSRKQSPKQYLPLFDGQSLFEMTVQRNQQVADQVVVVGNKDNTHLSHKAMINCGLPYKNIVEATPRNTAAAIAFAAFAVEPEDILIVTPSDHMIAGDQEYRDAIESGIAKAKEGHIVTFGIYPTRPETGYGYIEYYGDAVKSFREKPNQDTAEDFIEKGNFLWNSGMFCFQASVFLEELEQYEPEVFEKAKVVWENANDGFLDEQLSLDIPSISVDYAVMERSKKIRVIPTTFEWSDLGSFEALYDYFITNGYPKDENGNIVIGTEVFTGFVGLKQTIFVHTKDAFLVVQKEKSQDVKKIYNMLEKHQSKLLD</sequence>
<dbReference type="EMBL" id="JACOIK010000002">
    <property type="protein sequence ID" value="MBD1431808.1"/>
    <property type="molecule type" value="Genomic_DNA"/>
</dbReference>
<dbReference type="CDD" id="cd02509">
    <property type="entry name" value="GDP-M1P_Guanylyltransferase"/>
    <property type="match status" value="1"/>
</dbReference>
<dbReference type="Proteomes" id="UP000602759">
    <property type="component" value="Unassembled WGS sequence"/>
</dbReference>
<evidence type="ECO:0000313" key="4">
    <source>
        <dbReference type="Proteomes" id="UP000602759"/>
    </source>
</evidence>
<keyword evidence="3" id="KW-0548">Nucleotidyltransferase</keyword>
<dbReference type="Gene3D" id="3.90.550.10">
    <property type="entry name" value="Spore Coat Polysaccharide Biosynthesis Protein SpsA, Chain A"/>
    <property type="match status" value="1"/>
</dbReference>
<evidence type="ECO:0000313" key="3">
    <source>
        <dbReference type="EMBL" id="MBD1431808.1"/>
    </source>
</evidence>
<feature type="domain" description="MannoseP isomerase/GMP-like beta-helix" evidence="2">
    <location>
        <begin position="275"/>
        <end position="319"/>
    </location>
</feature>
<name>A0ABR7YKF2_9SPHI</name>
<dbReference type="RefSeq" id="WP_190992825.1">
    <property type="nucleotide sequence ID" value="NZ_JACOIK010000002.1"/>
</dbReference>
<dbReference type="Pfam" id="PF22640">
    <property type="entry name" value="ManC_GMP_beta-helix"/>
    <property type="match status" value="1"/>
</dbReference>
<dbReference type="InterPro" id="IPR029044">
    <property type="entry name" value="Nucleotide-diphossugar_trans"/>
</dbReference>
<dbReference type="SUPFAM" id="SSF53448">
    <property type="entry name" value="Nucleotide-diphospho-sugar transferases"/>
    <property type="match status" value="1"/>
</dbReference>
<dbReference type="InterPro" id="IPR054566">
    <property type="entry name" value="ManC/GMP-like_b-helix"/>
</dbReference>
<dbReference type="SUPFAM" id="SSF159283">
    <property type="entry name" value="Guanosine diphospho-D-mannose pyrophosphorylase/mannose-6-phosphate isomerase linker domain"/>
    <property type="match status" value="1"/>
</dbReference>
<dbReference type="PANTHER" id="PTHR46390">
    <property type="entry name" value="MANNOSE-1-PHOSPHATE GUANYLYLTRANSFERASE"/>
    <property type="match status" value="1"/>
</dbReference>
<dbReference type="PANTHER" id="PTHR46390:SF1">
    <property type="entry name" value="MANNOSE-1-PHOSPHATE GUANYLYLTRANSFERASE"/>
    <property type="match status" value="1"/>
</dbReference>
<comment type="caution">
    <text evidence="3">The sequence shown here is derived from an EMBL/GenBank/DDBJ whole genome shotgun (WGS) entry which is preliminary data.</text>
</comment>
<evidence type="ECO:0000259" key="1">
    <source>
        <dbReference type="Pfam" id="PF00483"/>
    </source>
</evidence>
<accession>A0ABR7YKF2</accession>
<keyword evidence="3" id="KW-0808">Transferase</keyword>
<protein>
    <submittedName>
        <fullName evidence="3">Mannose-1-phosphate guanylyltransferase</fullName>
    </submittedName>
</protein>
<feature type="domain" description="Nucleotidyl transferase" evidence="1">
    <location>
        <begin position="6"/>
        <end position="265"/>
    </location>
</feature>
<keyword evidence="4" id="KW-1185">Reference proteome</keyword>